<dbReference type="Proteomes" id="UP000724874">
    <property type="component" value="Unassembled WGS sequence"/>
</dbReference>
<dbReference type="AlphaFoldDB" id="A0A9P5NQL2"/>
<keyword evidence="1" id="KW-0812">Transmembrane</keyword>
<keyword evidence="1" id="KW-1133">Transmembrane helix</keyword>
<evidence type="ECO:0000256" key="1">
    <source>
        <dbReference type="SAM" id="Phobius"/>
    </source>
</evidence>
<evidence type="ECO:0000313" key="2">
    <source>
        <dbReference type="EMBL" id="KAF8900707.1"/>
    </source>
</evidence>
<name>A0A9P5NQL2_GYMJU</name>
<reference evidence="2" key="1">
    <citation type="submission" date="2020-11" db="EMBL/GenBank/DDBJ databases">
        <authorList>
            <consortium name="DOE Joint Genome Institute"/>
            <person name="Ahrendt S."/>
            <person name="Riley R."/>
            <person name="Andreopoulos W."/>
            <person name="LaButti K."/>
            <person name="Pangilinan J."/>
            <person name="Ruiz-duenas F.J."/>
            <person name="Barrasa J.M."/>
            <person name="Sanchez-Garcia M."/>
            <person name="Camarero S."/>
            <person name="Miyauchi S."/>
            <person name="Serrano A."/>
            <person name="Linde D."/>
            <person name="Babiker R."/>
            <person name="Drula E."/>
            <person name="Ayuso-Fernandez I."/>
            <person name="Pacheco R."/>
            <person name="Padilla G."/>
            <person name="Ferreira P."/>
            <person name="Barriuso J."/>
            <person name="Kellner H."/>
            <person name="Castanera R."/>
            <person name="Alfaro M."/>
            <person name="Ramirez L."/>
            <person name="Pisabarro A.G."/>
            <person name="Kuo A."/>
            <person name="Tritt A."/>
            <person name="Lipzen A."/>
            <person name="He G."/>
            <person name="Yan M."/>
            <person name="Ng V."/>
            <person name="Cullen D."/>
            <person name="Martin F."/>
            <person name="Rosso M.-N."/>
            <person name="Henrissat B."/>
            <person name="Hibbett D."/>
            <person name="Martinez A.T."/>
            <person name="Grigoriev I.V."/>
        </authorList>
    </citation>
    <scope>NUCLEOTIDE SEQUENCE</scope>
    <source>
        <strain evidence="2">AH 44721</strain>
    </source>
</reference>
<evidence type="ECO:0000313" key="3">
    <source>
        <dbReference type="Proteomes" id="UP000724874"/>
    </source>
</evidence>
<organism evidence="2 3">
    <name type="scientific">Gymnopilus junonius</name>
    <name type="common">Spectacular rustgill mushroom</name>
    <name type="synonym">Gymnopilus spectabilis subsp. junonius</name>
    <dbReference type="NCBI Taxonomy" id="109634"/>
    <lineage>
        <taxon>Eukaryota</taxon>
        <taxon>Fungi</taxon>
        <taxon>Dikarya</taxon>
        <taxon>Basidiomycota</taxon>
        <taxon>Agaricomycotina</taxon>
        <taxon>Agaricomycetes</taxon>
        <taxon>Agaricomycetidae</taxon>
        <taxon>Agaricales</taxon>
        <taxon>Agaricineae</taxon>
        <taxon>Hymenogastraceae</taxon>
        <taxon>Gymnopilus</taxon>
    </lineage>
</organism>
<feature type="transmembrane region" description="Helical" evidence="1">
    <location>
        <begin position="101"/>
        <end position="120"/>
    </location>
</feature>
<keyword evidence="1" id="KW-0472">Membrane</keyword>
<protein>
    <submittedName>
        <fullName evidence="2">Uncharacterized protein</fullName>
    </submittedName>
</protein>
<comment type="caution">
    <text evidence="2">The sequence shown here is derived from an EMBL/GenBank/DDBJ whole genome shotgun (WGS) entry which is preliminary data.</text>
</comment>
<proteinExistence type="predicted"/>
<sequence length="210" mass="22955">PLRTARLLTLGLAWCFAVISGSIGLNALIKSNQQKSHLRKLGAPATVDIDTHDIFDSGVVATVASALIAVLISIFVLGAYIPRTKSLSSQPRTLRWQALTLSLVWLMLFGSMIPYMVFFVNRQASVKAFIGTTQLPDSLVQGVEKASGQTGVYKDIHYLKLSAILPWFCPSIHTHCHRNALRCVLTNSQACSGYSREPYSPAYFSGPVDD</sequence>
<feature type="transmembrane region" description="Helical" evidence="1">
    <location>
        <begin position="6"/>
        <end position="29"/>
    </location>
</feature>
<dbReference type="OrthoDB" id="2560085at2759"/>
<dbReference type="EMBL" id="JADNYJ010000046">
    <property type="protein sequence ID" value="KAF8900707.1"/>
    <property type="molecule type" value="Genomic_DNA"/>
</dbReference>
<feature type="transmembrane region" description="Helical" evidence="1">
    <location>
        <begin position="59"/>
        <end position="81"/>
    </location>
</feature>
<gene>
    <name evidence="2" type="ORF">CPB84DRAFT_1918492</name>
</gene>
<keyword evidence="3" id="KW-1185">Reference proteome</keyword>
<accession>A0A9P5NQL2</accession>
<feature type="non-terminal residue" evidence="2">
    <location>
        <position position="1"/>
    </location>
</feature>